<dbReference type="PANTHER" id="PTHR40763">
    <property type="entry name" value="MEMBRANE PROTEIN-RELATED"/>
    <property type="match status" value="1"/>
</dbReference>
<proteinExistence type="predicted"/>
<dbReference type="Pfam" id="PF08044">
    <property type="entry name" value="DUF1707"/>
    <property type="match status" value="1"/>
</dbReference>
<comment type="caution">
    <text evidence="3">The sequence shown here is derived from an EMBL/GenBank/DDBJ whole genome shotgun (WGS) entry which is preliminary data.</text>
</comment>
<accession>A0A4R5DBX3</accession>
<dbReference type="EMBL" id="SMKZ01000019">
    <property type="protein sequence ID" value="TDE09311.1"/>
    <property type="molecule type" value="Genomic_DNA"/>
</dbReference>
<gene>
    <name evidence="3" type="ORF">E1269_14970</name>
</gene>
<feature type="region of interest" description="Disordered" evidence="1">
    <location>
        <begin position="73"/>
        <end position="92"/>
    </location>
</feature>
<evidence type="ECO:0000256" key="1">
    <source>
        <dbReference type="SAM" id="MobiDB-lite"/>
    </source>
</evidence>
<feature type="compositionally biased region" description="Pro residues" evidence="1">
    <location>
        <begin position="73"/>
        <end position="86"/>
    </location>
</feature>
<keyword evidence="4" id="KW-1185">Reference proteome</keyword>
<dbReference type="InterPro" id="IPR012551">
    <property type="entry name" value="DUF1707_SHOCT-like"/>
</dbReference>
<evidence type="ECO:0000313" key="4">
    <source>
        <dbReference type="Proteomes" id="UP000294739"/>
    </source>
</evidence>
<feature type="domain" description="DUF1707" evidence="2">
    <location>
        <begin position="17"/>
        <end position="69"/>
    </location>
</feature>
<dbReference type="PANTHER" id="PTHR40763:SF5">
    <property type="entry name" value="MEMBRANE PROTEIN"/>
    <property type="match status" value="1"/>
</dbReference>
<dbReference type="OrthoDB" id="4772576at2"/>
<reference evidence="3 4" key="1">
    <citation type="submission" date="2019-03" db="EMBL/GenBank/DDBJ databases">
        <title>Draft genome sequences of novel Actinobacteria.</title>
        <authorList>
            <person name="Sahin N."/>
            <person name="Ay H."/>
            <person name="Saygin H."/>
        </authorList>
    </citation>
    <scope>NUCLEOTIDE SEQUENCE [LARGE SCALE GENOMIC DNA]</scope>
    <source>
        <strain evidence="3 4">5K138</strain>
    </source>
</reference>
<dbReference type="Proteomes" id="UP000294739">
    <property type="component" value="Unassembled WGS sequence"/>
</dbReference>
<sequence length="209" mass="22621">MSIEEPSGRAERDRSLMRVSHADRDRMVEILRDAAADGRLDTDELEERVERALTARTFADLESLTEDLPVAAPAPPAARVPAPPAPTVTEGEVEQWHVTGQRFRREGAWRVPPIVELNMFGGSARLDYTQARLPEDGHSTLRISTYGGSVRLTVPPGVAVDLSGISRSGGRVRDKVSRHAAPATRVTHVITVTGSMIGGSVRVEASNAQ</sequence>
<evidence type="ECO:0000259" key="2">
    <source>
        <dbReference type="Pfam" id="PF08044"/>
    </source>
</evidence>
<name>A0A4R5DBX3_9ACTN</name>
<dbReference type="InParanoid" id="A0A4R5DBX3"/>
<dbReference type="RefSeq" id="WP_131895828.1">
    <property type="nucleotide sequence ID" value="NZ_SMKZ01000019.1"/>
</dbReference>
<dbReference type="AlphaFoldDB" id="A0A4R5DBX3"/>
<protein>
    <submittedName>
        <fullName evidence="3">DUF1707 domain-containing protein</fullName>
    </submittedName>
</protein>
<organism evidence="3 4">
    <name type="scientific">Jiangella asiatica</name>
    <dbReference type="NCBI Taxonomy" id="2530372"/>
    <lineage>
        <taxon>Bacteria</taxon>
        <taxon>Bacillati</taxon>
        <taxon>Actinomycetota</taxon>
        <taxon>Actinomycetes</taxon>
        <taxon>Jiangellales</taxon>
        <taxon>Jiangellaceae</taxon>
        <taxon>Jiangella</taxon>
    </lineage>
</organism>
<evidence type="ECO:0000313" key="3">
    <source>
        <dbReference type="EMBL" id="TDE09311.1"/>
    </source>
</evidence>